<protein>
    <submittedName>
        <fullName evidence="1">Helix-hairpin-helix domain-containing protein</fullName>
    </submittedName>
</protein>
<dbReference type="EMBL" id="DQWE01000370">
    <property type="protein sequence ID" value="HDI83679.1"/>
    <property type="molecule type" value="Genomic_DNA"/>
</dbReference>
<evidence type="ECO:0000313" key="1">
    <source>
        <dbReference type="EMBL" id="HDI83679.1"/>
    </source>
</evidence>
<dbReference type="SUPFAM" id="SSF47781">
    <property type="entry name" value="RuvA domain 2-like"/>
    <property type="match status" value="1"/>
</dbReference>
<dbReference type="AlphaFoldDB" id="A0A7C0ZEG1"/>
<reference evidence="1" key="1">
    <citation type="journal article" date="2020" name="mSystems">
        <title>Genome- and Community-Level Interaction Insights into Carbon Utilization and Element Cycling Functions of Hydrothermarchaeota in Hydrothermal Sediment.</title>
        <authorList>
            <person name="Zhou Z."/>
            <person name="Liu Y."/>
            <person name="Xu W."/>
            <person name="Pan J."/>
            <person name="Luo Z.H."/>
            <person name="Li M."/>
        </authorList>
    </citation>
    <scope>NUCLEOTIDE SEQUENCE [LARGE SCALE GENOMIC DNA]</scope>
    <source>
        <strain evidence="1">HyVt-102</strain>
    </source>
</reference>
<dbReference type="Proteomes" id="UP000885847">
    <property type="component" value="Unassembled WGS sequence"/>
</dbReference>
<dbReference type="InterPro" id="IPR010994">
    <property type="entry name" value="RuvA_2-like"/>
</dbReference>
<sequence>MIILLILFQLQVDLNNAPAEEIKKLPISTGSIEKILDYRREYGYFRSVYELLKVVSPEEFRKIKYLVVIKKPEEIKDIPYYIERIQQRLASEERPSEVFMDEWQMLAINPMNINKAEIEDVLLLDRVNLVDAISVMRYIRKWGRIRYPSDMRAAPGLTSYGYRNIRDFVITSEPVKPPSAVGYTRLYTSWWSRKDMEDVGMPNIEEKIDYMNTMINDLSVDTLTTYERVSASGWSDEEIQELKERLGSEVGDLDAMRYRRKTYLKTRLLYKNHLDLGLMAMEMPDGSFFPKGFIGLKNVGIVDGLYFGNFHVSLGEGVLFENTDDILSRVYSKAEGLFGDLTTTREFRTQGLGFRLSPSRFRITGFYSRAPKDGIMNRDSTLNLYFTNPLFLRTFRDVFTEEIYGTSFGIDLSNLYHIPFGTYIGLNHMMIYTDKRQRISPADVEIMYDSEDITDPVYLAPIGGYVKRFEGVYARTGIGNFAMSGEYAVQFNDGVAAGKAYLVKARVQTDNNYIFALFRHYDIGYDNPYARPFMEQKRYDDTPFEKPYRLIDAVYTDVVNLPSPKPEEGLYLETRYRFNRYFTITRAYIDMWKNLSFNLPNKRIQAEIEYRPVFPVRIRLQHKYQAKYRGRATEPTQSVTNETTFRIYALLTDYDYLDFRLRYGWVKLASSETYTQNIVIDGGYASLSFEHRFSDRFSIYSGAAIWTTNGMSQWIFEDTGIDFLYGDGRKMYVSFIDRVSDNLFVRLKFRVKKEVYQHTGLDLSGGEYHYEGEPASTIPGFNDEKTSYTGNLQIVWWW</sequence>
<accession>A0A7C0ZEG1</accession>
<organism evidence="1">
    <name type="scientific">candidate division WOR-3 bacterium</name>
    <dbReference type="NCBI Taxonomy" id="2052148"/>
    <lineage>
        <taxon>Bacteria</taxon>
        <taxon>Bacteria division WOR-3</taxon>
    </lineage>
</organism>
<name>A0A7C0ZEG1_UNCW3</name>
<proteinExistence type="predicted"/>
<gene>
    <name evidence="1" type="ORF">ENF18_07820</name>
</gene>
<comment type="caution">
    <text evidence="1">The sequence shown here is derived from an EMBL/GenBank/DDBJ whole genome shotgun (WGS) entry which is preliminary data.</text>
</comment>